<dbReference type="Pfam" id="PF00482">
    <property type="entry name" value="T2SSF"/>
    <property type="match status" value="1"/>
</dbReference>
<sequence>MSNIFLSPDTMLALLCGLVAGGGVALLIASLVGWPRRAKTGPSTGERLAAFARRRGGTAAIAGLLVLVTTQWLVAAVAVTLVLLFRDRLFGGAKAEREGLAYIEGLAGWIESLRDTLAGAVGLEQAIQASARAAAPALRPHLLTMIDRLRAKTPLQAALDQFADDLGDGSADVIIIALKDNARQRGPGLRDVLGELAQTARDEADMRRRILASRAGTRRSVQIVTTIVVAVPLGTAIFNPTFVEPYRTVQGQAVLMVVVLFFTAALVWLRRLSVLKAPDRLLLRSEVSR</sequence>
<evidence type="ECO:0000256" key="4">
    <source>
        <dbReference type="ARBA" id="ARBA00022989"/>
    </source>
</evidence>
<accession>A0ABT1J935</accession>
<feature type="domain" description="Type II secretion system protein GspF" evidence="7">
    <location>
        <begin position="109"/>
        <end position="231"/>
    </location>
</feature>
<feature type="transmembrane region" description="Helical" evidence="6">
    <location>
        <begin position="60"/>
        <end position="85"/>
    </location>
</feature>
<dbReference type="InterPro" id="IPR018076">
    <property type="entry name" value="T2SS_GspF_dom"/>
</dbReference>
<comment type="caution">
    <text evidence="8">The sequence shown here is derived from an EMBL/GenBank/DDBJ whole genome shotgun (WGS) entry which is preliminary data.</text>
</comment>
<keyword evidence="4 6" id="KW-1133">Transmembrane helix</keyword>
<evidence type="ECO:0000256" key="5">
    <source>
        <dbReference type="ARBA" id="ARBA00023136"/>
    </source>
</evidence>
<keyword evidence="9" id="KW-1185">Reference proteome</keyword>
<reference evidence="8 9" key="1">
    <citation type="submission" date="2022-06" db="EMBL/GenBank/DDBJ databases">
        <title>Sequencing the genomes of 1000 actinobacteria strains.</title>
        <authorList>
            <person name="Klenk H.-P."/>
        </authorList>
    </citation>
    <scope>NUCLEOTIDE SEQUENCE [LARGE SCALE GENOMIC DNA]</scope>
    <source>
        <strain evidence="8 9">DSM 41656</strain>
    </source>
</reference>
<evidence type="ECO:0000256" key="6">
    <source>
        <dbReference type="SAM" id="Phobius"/>
    </source>
</evidence>
<evidence type="ECO:0000256" key="1">
    <source>
        <dbReference type="ARBA" id="ARBA00004651"/>
    </source>
</evidence>
<dbReference type="PANTHER" id="PTHR35007:SF3">
    <property type="entry name" value="POSSIBLE CONSERVED ALANINE RICH MEMBRANE PROTEIN"/>
    <property type="match status" value="1"/>
</dbReference>
<keyword evidence="3 6" id="KW-0812">Transmembrane</keyword>
<evidence type="ECO:0000256" key="3">
    <source>
        <dbReference type="ARBA" id="ARBA00022692"/>
    </source>
</evidence>
<gene>
    <name evidence="8" type="ORF">FHR36_007157</name>
</gene>
<dbReference type="Gene3D" id="1.20.81.30">
    <property type="entry name" value="Type II secretion system (T2SS), domain F"/>
    <property type="match status" value="1"/>
</dbReference>
<evidence type="ECO:0000259" key="7">
    <source>
        <dbReference type="Pfam" id="PF00482"/>
    </source>
</evidence>
<evidence type="ECO:0000313" key="8">
    <source>
        <dbReference type="EMBL" id="MCP2313958.1"/>
    </source>
</evidence>
<dbReference type="Proteomes" id="UP001206483">
    <property type="component" value="Unassembled WGS sequence"/>
</dbReference>
<evidence type="ECO:0000313" key="9">
    <source>
        <dbReference type="Proteomes" id="UP001206483"/>
    </source>
</evidence>
<organism evidence="8 9">
    <name type="scientific">Kitasatospora paracochleata</name>
    <dbReference type="NCBI Taxonomy" id="58354"/>
    <lineage>
        <taxon>Bacteria</taxon>
        <taxon>Bacillati</taxon>
        <taxon>Actinomycetota</taxon>
        <taxon>Actinomycetes</taxon>
        <taxon>Kitasatosporales</taxon>
        <taxon>Streptomycetaceae</taxon>
        <taxon>Kitasatospora</taxon>
    </lineage>
</organism>
<name>A0ABT1J935_9ACTN</name>
<dbReference type="PANTHER" id="PTHR35007">
    <property type="entry name" value="INTEGRAL MEMBRANE PROTEIN-RELATED"/>
    <property type="match status" value="1"/>
</dbReference>
<comment type="subcellular location">
    <subcellularLocation>
        <location evidence="1">Cell membrane</location>
        <topology evidence="1">Multi-pass membrane protein</topology>
    </subcellularLocation>
</comment>
<feature type="transmembrane region" description="Helical" evidence="6">
    <location>
        <begin position="249"/>
        <end position="269"/>
    </location>
</feature>
<dbReference type="EMBL" id="JAMZDX010000008">
    <property type="protein sequence ID" value="MCP2313958.1"/>
    <property type="molecule type" value="Genomic_DNA"/>
</dbReference>
<dbReference type="InterPro" id="IPR042094">
    <property type="entry name" value="T2SS_GspF_sf"/>
</dbReference>
<evidence type="ECO:0000256" key="2">
    <source>
        <dbReference type="ARBA" id="ARBA00022475"/>
    </source>
</evidence>
<keyword evidence="5 6" id="KW-0472">Membrane</keyword>
<feature type="transmembrane region" description="Helical" evidence="6">
    <location>
        <begin position="12"/>
        <end position="34"/>
    </location>
</feature>
<dbReference type="RefSeq" id="WP_253804271.1">
    <property type="nucleotide sequence ID" value="NZ_BAAAUB010000040.1"/>
</dbReference>
<proteinExistence type="predicted"/>
<protein>
    <submittedName>
        <fullName evidence="8">Flp pilus assembly protein TadB</fullName>
    </submittedName>
</protein>
<keyword evidence="2" id="KW-1003">Cell membrane</keyword>
<feature type="transmembrane region" description="Helical" evidence="6">
    <location>
        <begin position="223"/>
        <end position="243"/>
    </location>
</feature>